<comment type="caution">
    <text evidence="3">The sequence shown here is derived from an EMBL/GenBank/DDBJ whole genome shotgun (WGS) entry which is preliminary data.</text>
</comment>
<dbReference type="RefSeq" id="WP_009036002.1">
    <property type="nucleotide sequence ID" value="NZ_ALWO02000035.1"/>
</dbReference>
<dbReference type="SUPFAM" id="SSF53756">
    <property type="entry name" value="UDP-Glycosyltransferase/glycogen phosphorylase"/>
    <property type="match status" value="1"/>
</dbReference>
<evidence type="ECO:0000259" key="1">
    <source>
        <dbReference type="Pfam" id="PF00534"/>
    </source>
</evidence>
<name>S2DAX4_INDAL</name>
<feature type="domain" description="Glycosyltransferase subfamily 4-like N-terminal" evidence="2">
    <location>
        <begin position="42"/>
        <end position="154"/>
    </location>
</feature>
<dbReference type="GO" id="GO:0016757">
    <property type="term" value="F:glycosyltransferase activity"/>
    <property type="evidence" value="ECO:0007669"/>
    <property type="project" value="InterPro"/>
</dbReference>
<evidence type="ECO:0000313" key="3">
    <source>
        <dbReference type="EMBL" id="EOZ96372.1"/>
    </source>
</evidence>
<dbReference type="InterPro" id="IPR028098">
    <property type="entry name" value="Glyco_trans_4-like_N"/>
</dbReference>
<protein>
    <submittedName>
        <fullName evidence="3">Glycosyltransferase, putative</fullName>
    </submittedName>
</protein>
<evidence type="ECO:0000313" key="4">
    <source>
        <dbReference type="Proteomes" id="UP000006073"/>
    </source>
</evidence>
<sequence length="321" mass="36806">MTNKKILFVTNMYPFDKKPYFGIFIKEQIDELKKSFSFDHEVYFINGLYKSKLEYLRSILRVPQVIRKFKPDIIHVHYGISGLFLLFYKPKIPVIMTLHGCDFLDHGDNWLQVMISKAVARKVDKVLVQNRQMVEVSRTINPNVQILTCGVDTEFFQPDSPVSNVKNNEITIVFPSDPSRNEKNYPLFKATIEELEKSFNKNVSIVCIHNMDRSEIRNVLSASDCLIMTSISEGSPQVVKEALSCGLPVISVDVGNVKEMLEGIPACFCSEHHDPKELAHLANKAIEQGRNEIRSSFLSKGIYDNKIIAHNLWQIYNFNTK</sequence>
<keyword evidence="4" id="KW-1185">Reference proteome</keyword>
<dbReference type="PANTHER" id="PTHR45947:SF3">
    <property type="entry name" value="SULFOQUINOVOSYL TRANSFERASE SQD2"/>
    <property type="match status" value="1"/>
</dbReference>
<dbReference type="Pfam" id="PF13439">
    <property type="entry name" value="Glyco_transf_4"/>
    <property type="match status" value="1"/>
</dbReference>
<dbReference type="CDD" id="cd03801">
    <property type="entry name" value="GT4_PimA-like"/>
    <property type="match status" value="1"/>
</dbReference>
<feature type="domain" description="Glycosyl transferase family 1" evidence="1">
    <location>
        <begin position="190"/>
        <end position="289"/>
    </location>
</feature>
<dbReference type="AlphaFoldDB" id="S2DAX4"/>
<evidence type="ECO:0000259" key="2">
    <source>
        <dbReference type="Pfam" id="PF13439"/>
    </source>
</evidence>
<accession>S2DAX4</accession>
<dbReference type="PANTHER" id="PTHR45947">
    <property type="entry name" value="SULFOQUINOVOSYL TRANSFERASE SQD2"/>
    <property type="match status" value="1"/>
</dbReference>
<reference evidence="3 4" key="1">
    <citation type="journal article" date="2013" name="Genome Announc.">
        <title>Draft Genome Sequence of Indibacter alkaliphilus Strain LW1T, Isolated from Lonar Lake, a Haloalkaline Lake in the Buldana District of Maharashtra, India.</title>
        <authorList>
            <person name="Singh A."/>
            <person name="Kumar Jangir P."/>
            <person name="Sharma R."/>
            <person name="Singh A."/>
            <person name="Kumar Pinnaka A."/>
            <person name="Shivaji S."/>
        </authorList>
    </citation>
    <scope>NUCLEOTIDE SEQUENCE [LARGE SCALE GENOMIC DNA]</scope>
    <source>
        <strain evidence="4">CCUG 57479 / KCTC 22604 / LW1</strain>
    </source>
</reference>
<proteinExistence type="predicted"/>
<dbReference type="Pfam" id="PF00534">
    <property type="entry name" value="Glycos_transf_1"/>
    <property type="match status" value="1"/>
</dbReference>
<dbReference type="InterPro" id="IPR001296">
    <property type="entry name" value="Glyco_trans_1"/>
</dbReference>
<dbReference type="Gene3D" id="3.40.50.2000">
    <property type="entry name" value="Glycogen Phosphorylase B"/>
    <property type="match status" value="2"/>
</dbReference>
<dbReference type="OrthoDB" id="9792269at2"/>
<dbReference type="InterPro" id="IPR050194">
    <property type="entry name" value="Glycosyltransferase_grp1"/>
</dbReference>
<dbReference type="STRING" id="1189612.A33Q_2493"/>
<dbReference type="eggNOG" id="COG0438">
    <property type="taxonomic scope" value="Bacteria"/>
</dbReference>
<organism evidence="3 4">
    <name type="scientific">Indibacter alkaliphilus (strain CCUG 57479 / KCTC 22604 / LW1)</name>
    <dbReference type="NCBI Taxonomy" id="1189612"/>
    <lineage>
        <taxon>Bacteria</taxon>
        <taxon>Pseudomonadati</taxon>
        <taxon>Bacteroidota</taxon>
        <taxon>Cytophagia</taxon>
        <taxon>Cytophagales</taxon>
        <taxon>Cyclobacteriaceae</taxon>
    </lineage>
</organism>
<gene>
    <name evidence="3" type="ORF">A33Q_2493</name>
</gene>
<dbReference type="Proteomes" id="UP000006073">
    <property type="component" value="Unassembled WGS sequence"/>
</dbReference>
<dbReference type="EMBL" id="ALWO02000035">
    <property type="protein sequence ID" value="EOZ96372.1"/>
    <property type="molecule type" value="Genomic_DNA"/>
</dbReference>